<proteinExistence type="predicted"/>
<dbReference type="EMBL" id="JAOYFB010000038">
    <property type="protein sequence ID" value="KAK4028376.1"/>
    <property type="molecule type" value="Genomic_DNA"/>
</dbReference>
<dbReference type="Proteomes" id="UP001234178">
    <property type="component" value="Unassembled WGS sequence"/>
</dbReference>
<accession>A0ABR0ATF3</accession>
<evidence type="ECO:0000313" key="1">
    <source>
        <dbReference type="EMBL" id="KAK4028376.1"/>
    </source>
</evidence>
<keyword evidence="2" id="KW-1185">Reference proteome</keyword>
<sequence>MIHATEAIRKEQEKQVCMMPQRGIVTFRLPPGTQSHVKRPTSYVVSNKVYGSTIMGDDILNAYLDMLPMPRARKKERKKKKTWKKKIRIHFNASHPAVTPMFSVFDTYNGCGTKALR</sequence>
<gene>
    <name evidence="1" type="ORF">OUZ56_017656</name>
</gene>
<reference evidence="1 2" key="1">
    <citation type="journal article" date="2023" name="Nucleic Acids Res.">
        <title>The hologenome of Daphnia magna reveals possible DNA methylation and microbiome-mediated evolution of the host genome.</title>
        <authorList>
            <person name="Chaturvedi A."/>
            <person name="Li X."/>
            <person name="Dhandapani V."/>
            <person name="Marshall H."/>
            <person name="Kissane S."/>
            <person name="Cuenca-Cambronero M."/>
            <person name="Asole G."/>
            <person name="Calvet F."/>
            <person name="Ruiz-Romero M."/>
            <person name="Marangio P."/>
            <person name="Guigo R."/>
            <person name="Rago D."/>
            <person name="Mirbahai L."/>
            <person name="Eastwood N."/>
            <person name="Colbourne J.K."/>
            <person name="Zhou J."/>
            <person name="Mallon E."/>
            <person name="Orsini L."/>
        </authorList>
    </citation>
    <scope>NUCLEOTIDE SEQUENCE [LARGE SCALE GENOMIC DNA]</scope>
    <source>
        <strain evidence="1">LRV0_1</strain>
    </source>
</reference>
<protein>
    <submittedName>
        <fullName evidence="1">Uncharacterized protein</fullName>
    </submittedName>
</protein>
<comment type="caution">
    <text evidence="1">The sequence shown here is derived from an EMBL/GenBank/DDBJ whole genome shotgun (WGS) entry which is preliminary data.</text>
</comment>
<organism evidence="1 2">
    <name type="scientific">Daphnia magna</name>
    <dbReference type="NCBI Taxonomy" id="35525"/>
    <lineage>
        <taxon>Eukaryota</taxon>
        <taxon>Metazoa</taxon>
        <taxon>Ecdysozoa</taxon>
        <taxon>Arthropoda</taxon>
        <taxon>Crustacea</taxon>
        <taxon>Branchiopoda</taxon>
        <taxon>Diplostraca</taxon>
        <taxon>Cladocera</taxon>
        <taxon>Anomopoda</taxon>
        <taxon>Daphniidae</taxon>
        <taxon>Daphnia</taxon>
    </lineage>
</organism>
<evidence type="ECO:0000313" key="2">
    <source>
        <dbReference type="Proteomes" id="UP001234178"/>
    </source>
</evidence>
<name>A0ABR0ATF3_9CRUS</name>